<keyword evidence="5 8" id="KW-0408">Iron</keyword>
<dbReference type="EC" id="2.3.1.234" evidence="8"/>
<evidence type="ECO:0000256" key="2">
    <source>
        <dbReference type="ARBA" id="ARBA00022679"/>
    </source>
</evidence>
<keyword evidence="2 8" id="KW-0808">Transferase</keyword>
<keyword evidence="6 8" id="KW-0012">Acyltransferase</keyword>
<dbReference type="PRINTS" id="PR00789">
    <property type="entry name" value="OSIALOPTASE"/>
</dbReference>
<dbReference type="GO" id="GO:0061711">
    <property type="term" value="F:tRNA N(6)-L-threonylcarbamoyladenine synthase activity"/>
    <property type="evidence" value="ECO:0007669"/>
    <property type="project" value="UniProtKB-EC"/>
</dbReference>
<keyword evidence="4 8" id="KW-0479">Metal-binding</keyword>
<evidence type="ECO:0000313" key="10">
    <source>
        <dbReference type="EMBL" id="KXZ58837.1"/>
    </source>
</evidence>
<comment type="subcellular location">
    <subcellularLocation>
        <location evidence="8">Cytoplasm</location>
    </subcellularLocation>
</comment>
<evidence type="ECO:0000256" key="8">
    <source>
        <dbReference type="HAMAP-Rule" id="MF_01445"/>
    </source>
</evidence>
<dbReference type="Pfam" id="PF00814">
    <property type="entry name" value="TsaD"/>
    <property type="match status" value="1"/>
</dbReference>
<dbReference type="Proteomes" id="UP000243589">
    <property type="component" value="Unassembled WGS sequence"/>
</dbReference>
<evidence type="ECO:0000256" key="3">
    <source>
        <dbReference type="ARBA" id="ARBA00022694"/>
    </source>
</evidence>
<dbReference type="SUPFAM" id="SSF53067">
    <property type="entry name" value="Actin-like ATPase domain"/>
    <property type="match status" value="1"/>
</dbReference>
<dbReference type="PATRIC" id="fig|479117.4.peg.708"/>
<dbReference type="InterPro" id="IPR000905">
    <property type="entry name" value="Gcp-like_dom"/>
</dbReference>
<dbReference type="FunFam" id="3.30.420.40:FF:000040">
    <property type="entry name" value="tRNA N6-adenosine threonylcarbamoyltransferase"/>
    <property type="match status" value="1"/>
</dbReference>
<dbReference type="HAMAP" id="MF_01445">
    <property type="entry name" value="TsaD"/>
    <property type="match status" value="1"/>
</dbReference>
<dbReference type="GO" id="GO:0005506">
    <property type="term" value="F:iron ion binding"/>
    <property type="evidence" value="ECO:0007669"/>
    <property type="project" value="UniProtKB-UniRule"/>
</dbReference>
<evidence type="ECO:0000256" key="4">
    <source>
        <dbReference type="ARBA" id="ARBA00022723"/>
    </source>
</evidence>
<reference evidence="10 11" key="1">
    <citation type="submission" date="2016-01" db="EMBL/GenBank/DDBJ databases">
        <title>Use of Whole Genome Sequencing to ascertain that Brevibacterium massiliense (Roux, Raoult 2009) is a later heterotypic synonym of Brevibacterium ravenspurgense (Mages 2008).</title>
        <authorList>
            <person name="Bernier A.-M."/>
            <person name="Burdz T."/>
            <person name="Huynh C."/>
            <person name="Pachecho A.L."/>
            <person name="Wiebe D."/>
            <person name="Bonner C."/>
            <person name="Bernard K."/>
        </authorList>
    </citation>
    <scope>NUCLEOTIDE SEQUENCE [LARGE SCALE GENOMIC DNA]</scope>
    <source>
        <strain evidence="10 11">CCUG56047</strain>
    </source>
</reference>
<comment type="function">
    <text evidence="8">Required for the formation of a threonylcarbamoyl group on adenosine at position 37 (t(6)A37) in tRNAs that read codons beginning with adenine. Is involved in the transfer of the threonylcarbamoyl moiety of threonylcarbamoyl-AMP (TC-AMP) to the N6 group of A37, together with TsaE and TsaB. TsaD likely plays a direct catalytic role in this reaction.</text>
</comment>
<comment type="caution">
    <text evidence="8">Lacks conserved residue(s) required for the propagation of feature annotation.</text>
</comment>
<keyword evidence="1 8" id="KW-0963">Cytoplasm</keyword>
<evidence type="ECO:0000256" key="5">
    <source>
        <dbReference type="ARBA" id="ARBA00023004"/>
    </source>
</evidence>
<proteinExistence type="inferred from homology"/>
<gene>
    <name evidence="8 10" type="primary">tsaD</name>
    <name evidence="10" type="ORF">Bravens_00709</name>
</gene>
<dbReference type="GO" id="GO:0002949">
    <property type="term" value="P:tRNA threonylcarbamoyladenosine modification"/>
    <property type="evidence" value="ECO:0007669"/>
    <property type="project" value="UniProtKB-UniRule"/>
</dbReference>
<organism evidence="10 11">
    <name type="scientific">Brevibacterium ravenspurgense</name>
    <dbReference type="NCBI Taxonomy" id="479117"/>
    <lineage>
        <taxon>Bacteria</taxon>
        <taxon>Bacillati</taxon>
        <taxon>Actinomycetota</taxon>
        <taxon>Actinomycetes</taxon>
        <taxon>Micrococcales</taxon>
        <taxon>Brevibacteriaceae</taxon>
        <taxon>Brevibacterium</taxon>
    </lineage>
</organism>
<dbReference type="EMBL" id="LQQC01000008">
    <property type="protein sequence ID" value="KXZ58837.1"/>
    <property type="molecule type" value="Genomic_DNA"/>
</dbReference>
<sequence length="370" mass="37974">MTATMTEPLILGIETSCDETGVGIVRGSTLLANTVASSMDEHVRFGGVVPEVASRAHVQAFAPTLTQALETAGVTLDDIDALCVTAGPGLSGALMVGVSAAKGLAAATGKPLYGLNHLAGHVAAATLDTSSDEAEPGSGLELPTIALLVSGGHTEILKITDLVDGIELLGSTIDDAAGEAFDKTARLLGLDYPGGPNISKAAAGGFDDGVPGDPTAVKFPRGLMTAKDLRDPERRYAFSFSGLKTAALRAVEAEKAKPESQRVRLADIAASFEEAVVDVLVRKTLLACEDTGINRVLLGGGVAANRRLRDKLSRRCADEGISLLIPPLSLCTDNGAMMAALGAHVVVRGKQPSAPDFGVTSSLEVDQVVV</sequence>
<protein>
    <recommendedName>
        <fullName evidence="8">tRNA N6-adenosine threonylcarbamoyltransferase</fullName>
        <ecNumber evidence="8">2.3.1.234</ecNumber>
    </recommendedName>
    <alternativeName>
        <fullName evidence="8">N6-L-threonylcarbamoyladenine synthase</fullName>
        <shortName evidence="8">t(6)A synthase</shortName>
    </alternativeName>
    <alternativeName>
        <fullName evidence="8">t(6)A37 threonylcarbamoyladenosine biosynthesis protein TsaD</fullName>
    </alternativeName>
    <alternativeName>
        <fullName evidence="8">tRNA threonylcarbamoyladenosine biosynthesis protein TsaD</fullName>
    </alternativeName>
</protein>
<comment type="caution">
    <text evidence="10">The sequence shown here is derived from an EMBL/GenBank/DDBJ whole genome shotgun (WGS) entry which is preliminary data.</text>
</comment>
<feature type="binding site" evidence="8">
    <location>
        <position position="195"/>
    </location>
    <ligand>
        <name>substrate</name>
    </ligand>
</feature>
<dbReference type="NCBIfam" id="TIGR00329">
    <property type="entry name" value="gcp_kae1"/>
    <property type="match status" value="1"/>
</dbReference>
<feature type="binding site" evidence="8">
    <location>
        <position position="121"/>
    </location>
    <ligand>
        <name>Fe cation</name>
        <dbReference type="ChEBI" id="CHEBI:24875"/>
    </ligand>
</feature>
<evidence type="ECO:0000259" key="9">
    <source>
        <dbReference type="Pfam" id="PF00814"/>
    </source>
</evidence>
<dbReference type="FunFam" id="3.30.420.40:FF:000012">
    <property type="entry name" value="tRNA N6-adenosine threonylcarbamoyltransferase"/>
    <property type="match status" value="1"/>
</dbReference>
<evidence type="ECO:0000313" key="11">
    <source>
        <dbReference type="Proteomes" id="UP000243589"/>
    </source>
</evidence>
<feature type="binding site" evidence="8">
    <location>
        <position position="117"/>
    </location>
    <ligand>
        <name>Fe cation</name>
        <dbReference type="ChEBI" id="CHEBI:24875"/>
    </ligand>
</feature>
<evidence type="ECO:0000256" key="6">
    <source>
        <dbReference type="ARBA" id="ARBA00023315"/>
    </source>
</evidence>
<keyword evidence="11" id="KW-1185">Reference proteome</keyword>
<dbReference type="CDD" id="cd24133">
    <property type="entry name" value="ASKHA_NBD_TsaD_bac"/>
    <property type="match status" value="1"/>
</dbReference>
<dbReference type="InterPro" id="IPR017861">
    <property type="entry name" value="KAE1/TsaD"/>
</dbReference>
<comment type="similarity">
    <text evidence="8">Belongs to the KAE1 / TsaD family.</text>
</comment>
<dbReference type="PANTHER" id="PTHR11735:SF6">
    <property type="entry name" value="TRNA N6-ADENOSINE THREONYLCARBAMOYLTRANSFERASE, MITOCHONDRIAL"/>
    <property type="match status" value="1"/>
</dbReference>
<feature type="binding site" evidence="8">
    <location>
        <position position="182"/>
    </location>
    <ligand>
        <name>substrate</name>
    </ligand>
</feature>
<name>A0A150H9P5_9MICO</name>
<dbReference type="AlphaFoldDB" id="A0A150H9P5"/>
<dbReference type="PANTHER" id="PTHR11735">
    <property type="entry name" value="TRNA N6-ADENOSINE THREONYLCARBAMOYLTRANSFERASE"/>
    <property type="match status" value="1"/>
</dbReference>
<feature type="binding site" evidence="8">
    <location>
        <position position="305"/>
    </location>
    <ligand>
        <name>substrate</name>
    </ligand>
</feature>
<keyword evidence="3 8" id="KW-0819">tRNA processing</keyword>
<feature type="binding site" evidence="8">
    <location>
        <begin position="148"/>
        <end position="152"/>
    </location>
    <ligand>
        <name>substrate</name>
    </ligand>
</feature>
<accession>A0A150H9P5</accession>
<dbReference type="GO" id="GO:0005737">
    <property type="term" value="C:cytoplasm"/>
    <property type="evidence" value="ECO:0007669"/>
    <property type="project" value="UniProtKB-SubCell"/>
</dbReference>
<evidence type="ECO:0000256" key="7">
    <source>
        <dbReference type="ARBA" id="ARBA00048117"/>
    </source>
</evidence>
<comment type="catalytic activity">
    <reaction evidence="7 8">
        <text>L-threonylcarbamoyladenylate + adenosine(37) in tRNA = N(6)-L-threonylcarbamoyladenosine(37) in tRNA + AMP + H(+)</text>
        <dbReference type="Rhea" id="RHEA:37059"/>
        <dbReference type="Rhea" id="RHEA-COMP:10162"/>
        <dbReference type="Rhea" id="RHEA-COMP:10163"/>
        <dbReference type="ChEBI" id="CHEBI:15378"/>
        <dbReference type="ChEBI" id="CHEBI:73682"/>
        <dbReference type="ChEBI" id="CHEBI:74411"/>
        <dbReference type="ChEBI" id="CHEBI:74418"/>
        <dbReference type="ChEBI" id="CHEBI:456215"/>
        <dbReference type="EC" id="2.3.1.234"/>
    </reaction>
</comment>
<evidence type="ECO:0000256" key="1">
    <source>
        <dbReference type="ARBA" id="ARBA00022490"/>
    </source>
</evidence>
<dbReference type="NCBIfam" id="TIGR03723">
    <property type="entry name" value="T6A_TsaD_YgjD"/>
    <property type="match status" value="1"/>
</dbReference>
<dbReference type="Gene3D" id="3.30.420.40">
    <property type="match status" value="2"/>
</dbReference>
<dbReference type="InterPro" id="IPR043129">
    <property type="entry name" value="ATPase_NBD"/>
</dbReference>
<feature type="domain" description="Gcp-like" evidence="9">
    <location>
        <begin position="30"/>
        <end position="339"/>
    </location>
</feature>
<feature type="binding site" evidence="8">
    <location>
        <position position="333"/>
    </location>
    <ligand>
        <name>Fe cation</name>
        <dbReference type="ChEBI" id="CHEBI:24875"/>
    </ligand>
</feature>
<dbReference type="InterPro" id="IPR022450">
    <property type="entry name" value="TsaD"/>
</dbReference>
<comment type="cofactor">
    <cofactor evidence="8">
        <name>Fe(2+)</name>
        <dbReference type="ChEBI" id="CHEBI:29033"/>
    </cofactor>
    <text evidence="8">Binds 1 Fe(2+) ion per subunit.</text>
</comment>